<organism evidence="1 2">
    <name type="scientific">Sphaerobolus stellatus (strain SS14)</name>
    <dbReference type="NCBI Taxonomy" id="990650"/>
    <lineage>
        <taxon>Eukaryota</taxon>
        <taxon>Fungi</taxon>
        <taxon>Dikarya</taxon>
        <taxon>Basidiomycota</taxon>
        <taxon>Agaricomycotina</taxon>
        <taxon>Agaricomycetes</taxon>
        <taxon>Phallomycetidae</taxon>
        <taxon>Geastrales</taxon>
        <taxon>Sphaerobolaceae</taxon>
        <taxon>Sphaerobolus</taxon>
    </lineage>
</organism>
<dbReference type="AlphaFoldDB" id="A0A0C9UE45"/>
<keyword evidence="2" id="KW-1185">Reference proteome</keyword>
<name>A0A0C9UE45_SPHS4</name>
<gene>
    <name evidence="1" type="ORF">M422DRAFT_265069</name>
</gene>
<protein>
    <submittedName>
        <fullName evidence="1">Uncharacterized protein</fullName>
    </submittedName>
</protein>
<dbReference type="EMBL" id="KN837218">
    <property type="protein sequence ID" value="KIJ33039.1"/>
    <property type="molecule type" value="Genomic_DNA"/>
</dbReference>
<reference evidence="1 2" key="1">
    <citation type="submission" date="2014-06" db="EMBL/GenBank/DDBJ databases">
        <title>Evolutionary Origins and Diversification of the Mycorrhizal Mutualists.</title>
        <authorList>
            <consortium name="DOE Joint Genome Institute"/>
            <consortium name="Mycorrhizal Genomics Consortium"/>
            <person name="Kohler A."/>
            <person name="Kuo A."/>
            <person name="Nagy L.G."/>
            <person name="Floudas D."/>
            <person name="Copeland A."/>
            <person name="Barry K.W."/>
            <person name="Cichocki N."/>
            <person name="Veneault-Fourrey C."/>
            <person name="LaButti K."/>
            <person name="Lindquist E.A."/>
            <person name="Lipzen A."/>
            <person name="Lundell T."/>
            <person name="Morin E."/>
            <person name="Murat C."/>
            <person name="Riley R."/>
            <person name="Ohm R."/>
            <person name="Sun H."/>
            <person name="Tunlid A."/>
            <person name="Henrissat B."/>
            <person name="Grigoriev I.V."/>
            <person name="Hibbett D.S."/>
            <person name="Martin F."/>
        </authorList>
    </citation>
    <scope>NUCLEOTIDE SEQUENCE [LARGE SCALE GENOMIC DNA]</scope>
    <source>
        <strain evidence="1 2">SS14</strain>
    </source>
</reference>
<proteinExistence type="predicted"/>
<evidence type="ECO:0000313" key="1">
    <source>
        <dbReference type="EMBL" id="KIJ33039.1"/>
    </source>
</evidence>
<dbReference type="HOGENOM" id="CLU_1403244_0_0_1"/>
<sequence length="194" mass="21750">MVGIGISSSSTAVEQTRRFQQLGSNTEYLGENGSPILWERKVPLFNLRDKQLPSQDPIHGHDNGLKDDQSFNGKSQYANIKAALTIKRYYTQLSRKPISFPLSMVNIQFCDEVHIRLVNAYNEYMTFIFGNLGGIPADYFGPDLLNNTTVAAKKIQLHGFSETEGAVAELALKIGKRQYGISDIPEGYFYFPMS</sequence>
<evidence type="ECO:0000313" key="2">
    <source>
        <dbReference type="Proteomes" id="UP000054279"/>
    </source>
</evidence>
<dbReference type="Proteomes" id="UP000054279">
    <property type="component" value="Unassembled WGS sequence"/>
</dbReference>
<accession>A0A0C9UE45</accession>
<dbReference type="OrthoDB" id="74545at2759"/>